<keyword evidence="1" id="KW-0812">Transmembrane</keyword>
<protein>
    <submittedName>
        <fullName evidence="2">Uncharacterized protein</fullName>
    </submittedName>
</protein>
<dbReference type="GO" id="GO:0000214">
    <property type="term" value="C:tRNA-intron endonuclease complex"/>
    <property type="evidence" value="ECO:0007669"/>
    <property type="project" value="TreeGrafter"/>
</dbReference>
<dbReference type="InterPro" id="IPR006676">
    <property type="entry name" value="tRNA_splic"/>
</dbReference>
<dbReference type="InterPro" id="IPR036167">
    <property type="entry name" value="tRNA_intron_Endo_cat-like_sf"/>
</dbReference>
<accession>A0A9R1C6C9</accession>
<dbReference type="PANTHER" id="PTHR21227">
    <property type="entry name" value="TRNA-SPLICING ENDONUCLEASE SUBUNIT SEN2"/>
    <property type="match status" value="1"/>
</dbReference>
<evidence type="ECO:0000313" key="3">
    <source>
        <dbReference type="Proteomes" id="UP000324705"/>
    </source>
</evidence>
<keyword evidence="3" id="KW-1185">Reference proteome</keyword>
<dbReference type="Gramene" id="TRITD7Bv1G229750.3">
    <property type="protein sequence ID" value="TRITD7Bv1G229750.3"/>
    <property type="gene ID" value="TRITD7Bv1G229750"/>
</dbReference>
<proteinExistence type="predicted"/>
<dbReference type="Proteomes" id="UP000324705">
    <property type="component" value="Chromosome 7B"/>
</dbReference>
<dbReference type="PANTHER" id="PTHR21227:SF0">
    <property type="entry name" value="TRNA-SPLICING ENDONUCLEASE SUBUNIT SEN2"/>
    <property type="match status" value="1"/>
</dbReference>
<evidence type="ECO:0000256" key="1">
    <source>
        <dbReference type="SAM" id="Phobius"/>
    </source>
</evidence>
<organism evidence="2 3">
    <name type="scientific">Triticum turgidum subsp. durum</name>
    <name type="common">Durum wheat</name>
    <name type="synonym">Triticum durum</name>
    <dbReference type="NCBI Taxonomy" id="4567"/>
    <lineage>
        <taxon>Eukaryota</taxon>
        <taxon>Viridiplantae</taxon>
        <taxon>Streptophyta</taxon>
        <taxon>Embryophyta</taxon>
        <taxon>Tracheophyta</taxon>
        <taxon>Spermatophyta</taxon>
        <taxon>Magnoliopsida</taxon>
        <taxon>Liliopsida</taxon>
        <taxon>Poales</taxon>
        <taxon>Poaceae</taxon>
        <taxon>BOP clade</taxon>
        <taxon>Pooideae</taxon>
        <taxon>Triticodae</taxon>
        <taxon>Triticeae</taxon>
        <taxon>Triticinae</taxon>
        <taxon>Triticum</taxon>
    </lineage>
</organism>
<dbReference type="EMBL" id="LT934124">
    <property type="protein sequence ID" value="VAI93981.1"/>
    <property type="molecule type" value="Genomic_DNA"/>
</dbReference>
<dbReference type="SUPFAM" id="SSF53032">
    <property type="entry name" value="tRNA-intron endonuclease catalytic domain-like"/>
    <property type="match status" value="1"/>
</dbReference>
<dbReference type="GO" id="GO:0000379">
    <property type="term" value="P:tRNA-type intron splice site recognition and cleavage"/>
    <property type="evidence" value="ECO:0007669"/>
    <property type="project" value="TreeGrafter"/>
</dbReference>
<keyword evidence="1" id="KW-1133">Transmembrane helix</keyword>
<evidence type="ECO:0000313" key="2">
    <source>
        <dbReference type="EMBL" id="VAI93981.1"/>
    </source>
</evidence>
<keyword evidence="1" id="KW-0472">Membrane</keyword>
<dbReference type="GO" id="GO:0005737">
    <property type="term" value="C:cytoplasm"/>
    <property type="evidence" value="ECO:0007669"/>
    <property type="project" value="TreeGrafter"/>
</dbReference>
<sequence length="263" mass="29359">MDMAGPRWKKGKDGKDFAALAAAHPMSSIVAELQSSLKGSKLVATLSSRGRDATLGVNLQQALLLNRAAFGRALDTAEAEKPWFQLGAEEVFYLYHGLKCISVSESKKLLSEGELWDHLCSASESFPEMYKAYSHLRSKNWVVRSVPEGVEFGGRCGRLKVWSDLLCALRASGSVAKTLLVLTVSSSICELSSPDCLEQLVVHERTITRWIAQQCREQRCEPSREEANKEEQDHTRERVVFNYWGVILGFTVLSSLLVYKLIF</sequence>
<feature type="transmembrane region" description="Helical" evidence="1">
    <location>
        <begin position="239"/>
        <end position="262"/>
    </location>
</feature>
<reference evidence="2 3" key="1">
    <citation type="submission" date="2017-09" db="EMBL/GenBank/DDBJ databases">
        <authorList>
            <consortium name="International Durum Wheat Genome Sequencing Consortium (IDWGSC)"/>
            <person name="Milanesi L."/>
        </authorList>
    </citation>
    <scope>NUCLEOTIDE SEQUENCE [LARGE SCALE GENOMIC DNA]</scope>
    <source>
        <strain evidence="3">cv. Svevo</strain>
    </source>
</reference>
<name>A0A9R1C6C9_TRITD</name>
<dbReference type="AlphaFoldDB" id="A0A9R1C6C9"/>
<dbReference type="GO" id="GO:0000213">
    <property type="term" value="F:tRNA-intron lyase activity"/>
    <property type="evidence" value="ECO:0007669"/>
    <property type="project" value="InterPro"/>
</dbReference>
<gene>
    <name evidence="2" type="ORF">TRITD_7Bv1G229750</name>
</gene>